<evidence type="ECO:0000313" key="4">
    <source>
        <dbReference type="EMBL" id="ROT74786.1"/>
    </source>
</evidence>
<reference evidence="4 5" key="2">
    <citation type="submission" date="2019-01" db="EMBL/GenBank/DDBJ databases">
        <title>The decoding of complex shrimp genome reveals the adaptation for benthos swimmer, frequently molting mechanism and breeding impact on genome.</title>
        <authorList>
            <person name="Sun Y."/>
            <person name="Gao Y."/>
            <person name="Yu Y."/>
        </authorList>
    </citation>
    <scope>NUCLEOTIDE SEQUENCE [LARGE SCALE GENOMIC DNA]</scope>
    <source>
        <tissue evidence="4">Muscle</tissue>
    </source>
</reference>
<keyword evidence="5" id="KW-1185">Reference proteome</keyword>
<keyword evidence="3" id="KW-0472">Membrane</keyword>
<evidence type="ECO:0000256" key="3">
    <source>
        <dbReference type="SAM" id="Phobius"/>
    </source>
</evidence>
<dbReference type="EMBL" id="QCYY01001848">
    <property type="protein sequence ID" value="ROT74786.1"/>
    <property type="molecule type" value="Genomic_DNA"/>
</dbReference>
<feature type="region of interest" description="Disordered" evidence="2">
    <location>
        <begin position="1"/>
        <end position="226"/>
    </location>
</feature>
<keyword evidence="1" id="KW-0945">Host-virus interaction</keyword>
<feature type="transmembrane region" description="Helical" evidence="3">
    <location>
        <begin position="396"/>
        <end position="421"/>
    </location>
</feature>
<feature type="transmembrane region" description="Helical" evidence="3">
    <location>
        <begin position="337"/>
        <end position="356"/>
    </location>
</feature>
<dbReference type="Proteomes" id="UP000283509">
    <property type="component" value="Unassembled WGS sequence"/>
</dbReference>
<accession>A0A423TEC2</accession>
<proteinExistence type="predicted"/>
<feature type="transmembrane region" description="Helical" evidence="3">
    <location>
        <begin position="362"/>
        <end position="384"/>
    </location>
</feature>
<name>A0A423TEC2_PENVA</name>
<feature type="compositionally biased region" description="Low complexity" evidence="2">
    <location>
        <begin position="81"/>
        <end position="92"/>
    </location>
</feature>
<organism evidence="4 5">
    <name type="scientific">Penaeus vannamei</name>
    <name type="common">Whiteleg shrimp</name>
    <name type="synonym">Litopenaeus vannamei</name>
    <dbReference type="NCBI Taxonomy" id="6689"/>
    <lineage>
        <taxon>Eukaryota</taxon>
        <taxon>Metazoa</taxon>
        <taxon>Ecdysozoa</taxon>
        <taxon>Arthropoda</taxon>
        <taxon>Crustacea</taxon>
        <taxon>Multicrustacea</taxon>
        <taxon>Malacostraca</taxon>
        <taxon>Eumalacostraca</taxon>
        <taxon>Eucarida</taxon>
        <taxon>Decapoda</taxon>
        <taxon>Dendrobranchiata</taxon>
        <taxon>Penaeoidea</taxon>
        <taxon>Penaeidae</taxon>
        <taxon>Penaeus</taxon>
    </lineage>
</organism>
<comment type="caution">
    <text evidence="4">The sequence shown here is derived from an EMBL/GenBank/DDBJ whole genome shotgun (WGS) entry which is preliminary data.</text>
</comment>
<reference evidence="4 5" key="1">
    <citation type="submission" date="2018-04" db="EMBL/GenBank/DDBJ databases">
        <authorList>
            <person name="Zhang X."/>
            <person name="Yuan J."/>
            <person name="Li F."/>
            <person name="Xiang J."/>
        </authorList>
    </citation>
    <scope>NUCLEOTIDE SEQUENCE [LARGE SCALE GENOMIC DNA]</scope>
    <source>
        <tissue evidence="4">Muscle</tissue>
    </source>
</reference>
<keyword evidence="3" id="KW-0812">Transmembrane</keyword>
<feature type="region of interest" description="Disordered" evidence="2">
    <location>
        <begin position="287"/>
        <end position="315"/>
    </location>
</feature>
<feature type="region of interest" description="Disordered" evidence="2">
    <location>
        <begin position="536"/>
        <end position="580"/>
    </location>
</feature>
<evidence type="ECO:0000313" key="5">
    <source>
        <dbReference type="Proteomes" id="UP000283509"/>
    </source>
</evidence>
<gene>
    <name evidence="4" type="ORF">C7M84_006709</name>
</gene>
<feature type="region of interest" description="Disordered" evidence="2">
    <location>
        <begin position="469"/>
        <end position="500"/>
    </location>
</feature>
<feature type="compositionally biased region" description="Basic residues" evidence="2">
    <location>
        <begin position="568"/>
        <end position="580"/>
    </location>
</feature>
<feature type="compositionally biased region" description="Low complexity" evidence="2">
    <location>
        <begin position="109"/>
        <end position="118"/>
    </location>
</feature>
<feature type="compositionally biased region" description="Pro residues" evidence="2">
    <location>
        <begin position="469"/>
        <end position="494"/>
    </location>
</feature>
<evidence type="ECO:0000256" key="1">
    <source>
        <dbReference type="ARBA" id="ARBA00022581"/>
    </source>
</evidence>
<feature type="compositionally biased region" description="Basic residues" evidence="2">
    <location>
        <begin position="36"/>
        <end position="47"/>
    </location>
</feature>
<evidence type="ECO:0000256" key="2">
    <source>
        <dbReference type="SAM" id="MobiDB-lite"/>
    </source>
</evidence>
<keyword evidence="3" id="KW-1133">Transmembrane helix</keyword>
<sequence length="580" mass="63704">MSAKVKSNQLFPPLPPSLLSPLRTYGAYPGGEGGRGRHLYTTRRTTHHGAWGSECQNLQRTRGREDSTHDQPSPRVESTISPLPSLSLLSPPKDLRSIPRRGRGGRGGIYTQQGGRRTIGAWGSECQNLQRTRGREDSTHDQPSPRVESTISPPPPPSLLSPSKDLRGIPRRGRGGAGIYTQQGGRRTIGAWGSECQNLQRTRGREDSTHDQPSPRVESTISPPLPPLFFPRLRTYGAYPGGGGGGGGRHLYTTRRTNAHRAWGSECRTYSELEGGRTAHRRLRHETYGAYPGGGGGGRHLTNKEDDAPSGPGGASARTFRDGVVWWTGPGNAKVSILLSSISLFFLPLFPLPAFLPLFPLISFLFSFSFLLLSFSLFFFSLSVERFPSPLLSLPFFLTVSFSSPPFLLGLFFHFSLLFPFYPHPHLSLLSPFGHSLYRLFLHPTLSPSLIALLLSLLFPLLPPTPPLPLNPDPPSPPSPPLPHPPLNPQPSPTTPRSSCLPSTYLLSLSPPLPSTPTLLSLTYPLPRLPSPILSLPPRPLHPLQPLADARAKKKKMNISQDPNERRPRVRFPPRTPRRA</sequence>
<dbReference type="PANTHER" id="PTHR13037:SF24">
    <property type="entry name" value="POLYCOMB PROTEIN PCL-RELATED"/>
    <property type="match status" value="1"/>
</dbReference>
<feature type="transmembrane region" description="Helical" evidence="3">
    <location>
        <begin position="441"/>
        <end position="462"/>
    </location>
</feature>
<protein>
    <submittedName>
        <fullName evidence="4">Uncharacterized protein</fullName>
    </submittedName>
</protein>
<dbReference type="PANTHER" id="PTHR13037">
    <property type="entry name" value="FORMIN"/>
    <property type="match status" value="1"/>
</dbReference>
<dbReference type="AlphaFoldDB" id="A0A423TEC2"/>